<evidence type="ECO:0000256" key="5">
    <source>
        <dbReference type="ARBA" id="ARBA00022825"/>
    </source>
</evidence>
<keyword evidence="2" id="KW-0964">Secreted</keyword>
<evidence type="ECO:0000256" key="8">
    <source>
        <dbReference type="SAM" id="SignalP"/>
    </source>
</evidence>
<dbReference type="InterPro" id="IPR033116">
    <property type="entry name" value="TRYPSIN_SER"/>
</dbReference>
<feature type="signal peptide" evidence="8">
    <location>
        <begin position="1"/>
        <end position="17"/>
    </location>
</feature>
<keyword evidence="6" id="KW-1015">Disulfide bond</keyword>
<evidence type="ECO:0000259" key="9">
    <source>
        <dbReference type="PROSITE" id="PS50240"/>
    </source>
</evidence>
<dbReference type="EC" id="3.4.21.4" evidence="10"/>
<dbReference type="PRINTS" id="PR00722">
    <property type="entry name" value="CHYMOTRYPSIN"/>
</dbReference>
<evidence type="ECO:0000256" key="4">
    <source>
        <dbReference type="ARBA" id="ARBA00022801"/>
    </source>
</evidence>
<dbReference type="PANTHER" id="PTHR24264:SF65">
    <property type="entry name" value="SRCR DOMAIN-CONTAINING PROTEIN"/>
    <property type="match status" value="1"/>
</dbReference>
<dbReference type="InterPro" id="IPR018114">
    <property type="entry name" value="TRYPSIN_HIS"/>
</dbReference>
<dbReference type="InterPro" id="IPR001314">
    <property type="entry name" value="Peptidase_S1A"/>
</dbReference>
<dbReference type="SMART" id="SM00020">
    <property type="entry name" value="Tryp_SPc"/>
    <property type="match status" value="1"/>
</dbReference>
<evidence type="ECO:0000256" key="2">
    <source>
        <dbReference type="ARBA" id="ARBA00022525"/>
    </source>
</evidence>
<dbReference type="InterPro" id="IPR001254">
    <property type="entry name" value="Trypsin_dom"/>
</dbReference>
<keyword evidence="5 7" id="KW-0720">Serine protease</keyword>
<dbReference type="InParanoid" id="E9GI04"/>
<dbReference type="EMBL" id="GL732545">
    <property type="protein sequence ID" value="EFX80960.1"/>
    <property type="molecule type" value="Genomic_DNA"/>
</dbReference>
<dbReference type="PROSITE" id="PS50240">
    <property type="entry name" value="TRYPSIN_DOM"/>
    <property type="match status" value="1"/>
</dbReference>
<evidence type="ECO:0000256" key="3">
    <source>
        <dbReference type="ARBA" id="ARBA00022670"/>
    </source>
</evidence>
<feature type="chain" id="PRO_5003241029" evidence="8">
    <location>
        <begin position="18"/>
        <end position="272"/>
    </location>
</feature>
<dbReference type="Pfam" id="PF00089">
    <property type="entry name" value="Trypsin"/>
    <property type="match status" value="1"/>
</dbReference>
<evidence type="ECO:0000256" key="1">
    <source>
        <dbReference type="ARBA" id="ARBA00004613"/>
    </source>
</evidence>
<protein>
    <submittedName>
        <fullName evidence="10">Trypsin</fullName>
        <ecNumber evidence="10">3.4.21.4</ecNumber>
    </submittedName>
</protein>
<dbReference type="PhylomeDB" id="E9GI04"/>
<dbReference type="AlphaFoldDB" id="E9GI04"/>
<dbReference type="SUPFAM" id="SSF50494">
    <property type="entry name" value="Trypsin-like serine proteases"/>
    <property type="match status" value="1"/>
</dbReference>
<dbReference type="InterPro" id="IPR043504">
    <property type="entry name" value="Peptidase_S1_PA_chymotrypsin"/>
</dbReference>
<dbReference type="FunCoup" id="E9GI04">
    <property type="interactions" value="69"/>
</dbReference>
<keyword evidence="11" id="KW-1185">Reference proteome</keyword>
<name>E9GI04_DAPPU</name>
<accession>E9GI04</accession>
<organism evidence="10 11">
    <name type="scientific">Daphnia pulex</name>
    <name type="common">Water flea</name>
    <dbReference type="NCBI Taxonomy" id="6669"/>
    <lineage>
        <taxon>Eukaryota</taxon>
        <taxon>Metazoa</taxon>
        <taxon>Ecdysozoa</taxon>
        <taxon>Arthropoda</taxon>
        <taxon>Crustacea</taxon>
        <taxon>Branchiopoda</taxon>
        <taxon>Diplostraca</taxon>
        <taxon>Cladocera</taxon>
        <taxon>Anomopoda</taxon>
        <taxon>Daphniidae</taxon>
        <taxon>Daphnia</taxon>
    </lineage>
</organism>
<dbReference type="GO" id="GO:0006508">
    <property type="term" value="P:proteolysis"/>
    <property type="evidence" value="ECO:0007669"/>
    <property type="project" value="UniProtKB-KW"/>
</dbReference>
<dbReference type="FunFam" id="2.40.10.10:FF:000038">
    <property type="entry name" value="Serine protease"/>
    <property type="match status" value="1"/>
</dbReference>
<gene>
    <name evidence="10" type="primary">TRY4B</name>
    <name evidence="10" type="ORF">DAPPUDRAFT_347242</name>
</gene>
<dbReference type="InterPro" id="IPR009003">
    <property type="entry name" value="Peptidase_S1_PA"/>
</dbReference>
<dbReference type="KEGG" id="dpx:DAPPUDRAFT_347242"/>
<dbReference type="OrthoDB" id="10059102at2759"/>
<dbReference type="OMA" id="ICGASIY"/>
<sequence>MKSALILLIVLVAGATAKLTLPRLPLNVLMRGGWPMIDDERIVGGTQASPNEFPYQISLRRLGSHICGASIYKSGWIITAAHCTDGTAVGSLSIVAGEHSLSINSGNEQTRNVAAKHEHVSYSSRTQENDICLLELSSPLTLNSVVGVVRIPAQGAQTAVGTNCVVSGWGTTSSGGSTIPDILRKVTVPIVSDDTCRGSYGTNAITDSMICAGFRLGGADSCQGDSGGPLVDEGTNLLIGVVSWGIGCADAGYYGVYTEVSYFHNWIVSFAG</sequence>
<dbReference type="MEROPS" id="S01.035"/>
<dbReference type="PROSITE" id="PS00134">
    <property type="entry name" value="TRYPSIN_HIS"/>
    <property type="match status" value="1"/>
</dbReference>
<dbReference type="GO" id="GO:0004252">
    <property type="term" value="F:serine-type endopeptidase activity"/>
    <property type="evidence" value="ECO:0000318"/>
    <property type="project" value="GO_Central"/>
</dbReference>
<dbReference type="PROSITE" id="PS00135">
    <property type="entry name" value="TRYPSIN_SER"/>
    <property type="match status" value="1"/>
</dbReference>
<dbReference type="Gene3D" id="2.40.10.10">
    <property type="entry name" value="Trypsin-like serine proteases"/>
    <property type="match status" value="1"/>
</dbReference>
<dbReference type="SMR" id="E9GI04"/>
<dbReference type="PANTHER" id="PTHR24264">
    <property type="entry name" value="TRYPSIN-RELATED"/>
    <property type="match status" value="1"/>
</dbReference>
<comment type="subcellular location">
    <subcellularLocation>
        <location evidence="1">Secreted</location>
    </subcellularLocation>
</comment>
<dbReference type="Proteomes" id="UP000000305">
    <property type="component" value="Unassembled WGS sequence"/>
</dbReference>
<reference evidence="10 11" key="1">
    <citation type="journal article" date="2011" name="Science">
        <title>The ecoresponsive genome of Daphnia pulex.</title>
        <authorList>
            <person name="Colbourne J.K."/>
            <person name="Pfrender M.E."/>
            <person name="Gilbert D."/>
            <person name="Thomas W.K."/>
            <person name="Tucker A."/>
            <person name="Oakley T.H."/>
            <person name="Tokishita S."/>
            <person name="Aerts A."/>
            <person name="Arnold G.J."/>
            <person name="Basu M.K."/>
            <person name="Bauer D.J."/>
            <person name="Caceres C.E."/>
            <person name="Carmel L."/>
            <person name="Casola C."/>
            <person name="Choi J.H."/>
            <person name="Detter J.C."/>
            <person name="Dong Q."/>
            <person name="Dusheyko S."/>
            <person name="Eads B.D."/>
            <person name="Frohlich T."/>
            <person name="Geiler-Samerotte K.A."/>
            <person name="Gerlach D."/>
            <person name="Hatcher P."/>
            <person name="Jogdeo S."/>
            <person name="Krijgsveld J."/>
            <person name="Kriventseva E.V."/>
            <person name="Kultz D."/>
            <person name="Laforsch C."/>
            <person name="Lindquist E."/>
            <person name="Lopez J."/>
            <person name="Manak J.R."/>
            <person name="Muller J."/>
            <person name="Pangilinan J."/>
            <person name="Patwardhan R.P."/>
            <person name="Pitluck S."/>
            <person name="Pritham E.J."/>
            <person name="Rechtsteiner A."/>
            <person name="Rho M."/>
            <person name="Rogozin I.B."/>
            <person name="Sakarya O."/>
            <person name="Salamov A."/>
            <person name="Schaack S."/>
            <person name="Shapiro H."/>
            <person name="Shiga Y."/>
            <person name="Skalitzky C."/>
            <person name="Smith Z."/>
            <person name="Souvorov A."/>
            <person name="Sung W."/>
            <person name="Tang Z."/>
            <person name="Tsuchiya D."/>
            <person name="Tu H."/>
            <person name="Vos H."/>
            <person name="Wang M."/>
            <person name="Wolf Y.I."/>
            <person name="Yamagata H."/>
            <person name="Yamada T."/>
            <person name="Ye Y."/>
            <person name="Shaw J.R."/>
            <person name="Andrews J."/>
            <person name="Crease T.J."/>
            <person name="Tang H."/>
            <person name="Lucas S.M."/>
            <person name="Robertson H.M."/>
            <person name="Bork P."/>
            <person name="Koonin E.V."/>
            <person name="Zdobnov E.M."/>
            <person name="Grigoriev I.V."/>
            <person name="Lynch M."/>
            <person name="Boore J.L."/>
        </authorList>
    </citation>
    <scope>NUCLEOTIDE SEQUENCE [LARGE SCALE GENOMIC DNA]</scope>
</reference>
<evidence type="ECO:0000313" key="10">
    <source>
        <dbReference type="EMBL" id="EFX80960.1"/>
    </source>
</evidence>
<evidence type="ECO:0000256" key="7">
    <source>
        <dbReference type="RuleBase" id="RU363034"/>
    </source>
</evidence>
<keyword evidence="4 7" id="KW-0378">Hydrolase</keyword>
<proteinExistence type="predicted"/>
<dbReference type="HOGENOM" id="CLU_006842_7_5_1"/>
<keyword evidence="3 7" id="KW-0645">Protease</keyword>
<dbReference type="eggNOG" id="KOG3627">
    <property type="taxonomic scope" value="Eukaryota"/>
</dbReference>
<dbReference type="CDD" id="cd00190">
    <property type="entry name" value="Tryp_SPc"/>
    <property type="match status" value="1"/>
</dbReference>
<keyword evidence="8" id="KW-0732">Signal</keyword>
<feature type="domain" description="Peptidase S1" evidence="9">
    <location>
        <begin position="42"/>
        <end position="272"/>
    </location>
</feature>
<dbReference type="GO" id="GO:0005576">
    <property type="term" value="C:extracellular region"/>
    <property type="evidence" value="ECO:0007669"/>
    <property type="project" value="UniProtKB-SubCell"/>
</dbReference>
<dbReference type="InterPro" id="IPR050127">
    <property type="entry name" value="Serine_Proteases_S1"/>
</dbReference>
<evidence type="ECO:0000256" key="6">
    <source>
        <dbReference type="ARBA" id="ARBA00023157"/>
    </source>
</evidence>
<evidence type="ECO:0000313" key="11">
    <source>
        <dbReference type="Proteomes" id="UP000000305"/>
    </source>
</evidence>